<feature type="region of interest" description="Disordered" evidence="16">
    <location>
        <begin position="1"/>
        <end position="105"/>
    </location>
</feature>
<evidence type="ECO:0000259" key="17">
    <source>
        <dbReference type="PROSITE" id="PS50011"/>
    </source>
</evidence>
<dbReference type="Gene3D" id="1.10.510.10">
    <property type="entry name" value="Transferase(Phosphotransferase) domain 1"/>
    <property type="match status" value="1"/>
</dbReference>
<dbReference type="SMART" id="SM00220">
    <property type="entry name" value="S_TKc"/>
    <property type="match status" value="1"/>
</dbReference>
<dbReference type="OMA" id="AMEREEH"/>
<reference evidence="20 21" key="1">
    <citation type="journal article" date="2010" name="Nature">
        <title>The Ectocarpus genome and the independent evolution of multicellularity in brown algae.</title>
        <authorList>
            <person name="Cock J.M."/>
            <person name="Sterck L."/>
            <person name="Rouze P."/>
            <person name="Scornet D."/>
            <person name="Allen A.E."/>
            <person name="Amoutzias G."/>
            <person name="Anthouard V."/>
            <person name="Artiguenave F."/>
            <person name="Aury J.M."/>
            <person name="Badger J.H."/>
            <person name="Beszteri B."/>
            <person name="Billiau K."/>
            <person name="Bonnet E."/>
            <person name="Bothwell J.H."/>
            <person name="Bowler C."/>
            <person name="Boyen C."/>
            <person name="Brownlee C."/>
            <person name="Carrano C.J."/>
            <person name="Charrier B."/>
            <person name="Cho G.Y."/>
            <person name="Coelho S.M."/>
            <person name="Collen J."/>
            <person name="Corre E."/>
            <person name="Da Silva C."/>
            <person name="Delage L."/>
            <person name="Delaroque N."/>
            <person name="Dittami S.M."/>
            <person name="Doulbeau S."/>
            <person name="Elias M."/>
            <person name="Farnham G."/>
            <person name="Gachon C.M."/>
            <person name="Gschloessl B."/>
            <person name="Heesch S."/>
            <person name="Jabbari K."/>
            <person name="Jubin C."/>
            <person name="Kawai H."/>
            <person name="Kimura K."/>
            <person name="Kloareg B."/>
            <person name="Kupper F.C."/>
            <person name="Lang D."/>
            <person name="Le Bail A."/>
            <person name="Leblanc C."/>
            <person name="Lerouge P."/>
            <person name="Lohr M."/>
            <person name="Lopez P.J."/>
            <person name="Martens C."/>
            <person name="Maumus F."/>
            <person name="Michel G."/>
            <person name="Miranda-Saavedra D."/>
            <person name="Morales J."/>
            <person name="Moreau H."/>
            <person name="Motomura T."/>
            <person name="Nagasato C."/>
            <person name="Napoli C.A."/>
            <person name="Nelson D.R."/>
            <person name="Nyvall-Collen P."/>
            <person name="Peters A.F."/>
            <person name="Pommier C."/>
            <person name="Potin P."/>
            <person name="Poulain J."/>
            <person name="Quesneville H."/>
            <person name="Read B."/>
            <person name="Rensing S.A."/>
            <person name="Ritter A."/>
            <person name="Rousvoal S."/>
            <person name="Samanta M."/>
            <person name="Samson G."/>
            <person name="Schroeder D.C."/>
            <person name="Segurens B."/>
            <person name="Strittmatter M."/>
            <person name="Tonon T."/>
            <person name="Tregear J.W."/>
            <person name="Valentin K."/>
            <person name="von Dassow P."/>
            <person name="Yamagishi T."/>
            <person name="Van de Peer Y."/>
            <person name="Wincker P."/>
        </authorList>
    </citation>
    <scope>NUCLEOTIDE SEQUENCE [LARGE SCALE GENOMIC DNA]</scope>
    <source>
        <strain evidence="21">Ec32 / CCAP1310/4</strain>
    </source>
</reference>
<dbReference type="InParanoid" id="D7FJ47"/>
<dbReference type="PANTHER" id="PTHR24353">
    <property type="entry name" value="CYCLIC NUCLEOTIDE-DEPENDENT PROTEIN KINASE"/>
    <property type="match status" value="1"/>
</dbReference>
<protein>
    <recommendedName>
        <fullName evidence="12">cGMP-dependent protein kinase</fullName>
        <ecNumber evidence="3">2.7.11.12</ecNumber>
    </recommendedName>
</protein>
<dbReference type="Gene3D" id="2.60.120.10">
    <property type="entry name" value="Jelly Rolls"/>
    <property type="match status" value="2"/>
</dbReference>
<dbReference type="PROSITE" id="PS00107">
    <property type="entry name" value="PROTEIN_KINASE_ATP"/>
    <property type="match status" value="1"/>
</dbReference>
<feature type="region of interest" description="Disordered" evidence="16">
    <location>
        <begin position="407"/>
        <end position="456"/>
    </location>
</feature>
<dbReference type="EMBL" id="FN649729">
    <property type="protein sequence ID" value="CBJ28957.1"/>
    <property type="molecule type" value="Genomic_DNA"/>
</dbReference>
<feature type="compositionally biased region" description="Basic and acidic residues" evidence="16">
    <location>
        <begin position="32"/>
        <end position="42"/>
    </location>
</feature>
<evidence type="ECO:0000259" key="19">
    <source>
        <dbReference type="PROSITE" id="PS51285"/>
    </source>
</evidence>
<dbReference type="PROSITE" id="PS51285">
    <property type="entry name" value="AGC_KINASE_CTER"/>
    <property type="match status" value="1"/>
</dbReference>
<dbReference type="PANTHER" id="PTHR24353:SF37">
    <property type="entry name" value="CAMP-DEPENDENT PROTEIN KINASE CATALYTIC SUBUNIT PRKX"/>
    <property type="match status" value="1"/>
</dbReference>
<keyword evidence="10 15" id="KW-0067">ATP-binding</keyword>
<sequence>MPKGFRGIAGERDETVDRDATGSGDRNQSRISHVDAPRRPSSDEESEELFPGFVEEEGNLRRSTGSGSKDKEMAAEGREAADSAGYTTSFGNSFRDPDRASGMSAPYSTHRVAESLSCNKPSRRAQIFDKGVDASIMQDLMNDDAESDVNVDGTPRGGLGKTMSLQNNTSMGEQSADIVVGALRKFFFLEHNPEEEVSDAGGGTSGGGMAMLMRAMEREEHEEGTSVMEQGEEGHHMSVVEEGSLEVIIDDEAIRVIGVGDRFGELALLYNAPRSATVRTLTRCVLWSIHREVFKAVQALTASMSLIARSTHLYHVPWLRLLSTADLSKLAACCQTAQYRDGDVILRKGEETDRCFLIESGEVICSMQPGEQEETNEQPSNGEERGTKGAEGICERVERLMMVARPGTRANSAGGSGSPSSSGASPPARPRTARHSMVGSTGGGGNGGRTALSRGHGRLNLGGVNGMGAIHSDCQPYWDEDRGEVVYGKGCFLGVPVLLASAELDVDGLPGWDLSVSSQLQRKVEGAEDEKRAQTSFTALSPVQIAAKGEVKIGHFDVSRFTKTVGPFDKEFLGQGSFGFVTVVRKKQGVMHGNFFALKSLSKRGVVEGGQVQHIKDEKTVLELFNHPFVLRLYTTFQDANRVYFLTELLIGGELWSVIYESSSGFSSGYLRIIDMGFAKRIPFFVTVGGETQMHPRSHTMCGTPEYLAPEFIFNKGHDQSADLWALGVLMFELVEARTPFVLPGSEQDVAQLFTNIACVKKKGVDFPDDFDEKAGGGAECRDVISGMLAFEPGDRLGNHADGMNDVKMHAMFAGLDWDKLEAKFIPAPWVPDEPAPSPEPETANVNDVYTGDQEWFSDF</sequence>
<dbReference type="GO" id="GO:0005952">
    <property type="term" value="C:cAMP-dependent protein kinase complex"/>
    <property type="evidence" value="ECO:0007669"/>
    <property type="project" value="TreeGrafter"/>
</dbReference>
<dbReference type="SUPFAM" id="SSF51206">
    <property type="entry name" value="cAMP-binding domain-like"/>
    <property type="match status" value="2"/>
</dbReference>
<evidence type="ECO:0000256" key="5">
    <source>
        <dbReference type="ARBA" id="ARBA00022527"/>
    </source>
</evidence>
<evidence type="ECO:0000256" key="15">
    <source>
        <dbReference type="PROSITE-ProRule" id="PRU10141"/>
    </source>
</evidence>
<dbReference type="Proteomes" id="UP000002630">
    <property type="component" value="Linkage Group LG04"/>
</dbReference>
<dbReference type="InterPro" id="IPR017441">
    <property type="entry name" value="Protein_kinase_ATP_BS"/>
</dbReference>
<evidence type="ECO:0000256" key="3">
    <source>
        <dbReference type="ARBA" id="ARBA00012428"/>
    </source>
</evidence>
<comment type="cofactor">
    <cofactor evidence="1">
        <name>Mg(2+)</name>
        <dbReference type="ChEBI" id="CHEBI:18420"/>
    </cofactor>
</comment>
<dbReference type="InterPro" id="IPR014710">
    <property type="entry name" value="RmlC-like_jellyroll"/>
</dbReference>
<dbReference type="GO" id="GO:0046872">
    <property type="term" value="F:metal ion binding"/>
    <property type="evidence" value="ECO:0007669"/>
    <property type="project" value="UniProtKB-KW"/>
</dbReference>
<keyword evidence="9 20" id="KW-0418">Kinase</keyword>
<evidence type="ECO:0000256" key="12">
    <source>
        <dbReference type="ARBA" id="ARBA00024113"/>
    </source>
</evidence>
<dbReference type="PROSITE" id="PS50042">
    <property type="entry name" value="CNMP_BINDING_3"/>
    <property type="match status" value="2"/>
</dbReference>
<dbReference type="SUPFAM" id="SSF56112">
    <property type="entry name" value="Protein kinase-like (PK-like)"/>
    <property type="match status" value="1"/>
</dbReference>
<dbReference type="SMART" id="SM00100">
    <property type="entry name" value="cNMP"/>
    <property type="match status" value="2"/>
</dbReference>
<organism evidence="20 21">
    <name type="scientific">Ectocarpus siliculosus</name>
    <name type="common">Brown alga</name>
    <name type="synonym">Conferva siliculosa</name>
    <dbReference type="NCBI Taxonomy" id="2880"/>
    <lineage>
        <taxon>Eukaryota</taxon>
        <taxon>Sar</taxon>
        <taxon>Stramenopiles</taxon>
        <taxon>Ochrophyta</taxon>
        <taxon>PX clade</taxon>
        <taxon>Phaeophyceae</taxon>
        <taxon>Ectocarpales</taxon>
        <taxon>Ectocarpaceae</taxon>
        <taxon>Ectocarpus</taxon>
    </lineage>
</organism>
<evidence type="ECO:0000256" key="2">
    <source>
        <dbReference type="ARBA" id="ARBA00006352"/>
    </source>
</evidence>
<dbReference type="PRINTS" id="PR00103">
    <property type="entry name" value="CAMPKINASE"/>
</dbReference>
<feature type="domain" description="Cyclic nucleotide-binding" evidence="18">
    <location>
        <begin position="318"/>
        <end position="363"/>
    </location>
</feature>
<feature type="domain" description="Protein kinase" evidence="17">
    <location>
        <begin position="567"/>
        <end position="813"/>
    </location>
</feature>
<keyword evidence="7" id="KW-0479">Metal-binding</keyword>
<dbReference type="Pfam" id="PF00027">
    <property type="entry name" value="cNMP_binding"/>
    <property type="match status" value="1"/>
</dbReference>
<dbReference type="InterPro" id="IPR000719">
    <property type="entry name" value="Prot_kinase_dom"/>
</dbReference>
<feature type="compositionally biased region" description="Basic and acidic residues" evidence="16">
    <location>
        <begin position="68"/>
        <end position="81"/>
    </location>
</feature>
<dbReference type="Pfam" id="PF00069">
    <property type="entry name" value="Pkinase"/>
    <property type="match status" value="2"/>
</dbReference>
<evidence type="ECO:0000256" key="16">
    <source>
        <dbReference type="SAM" id="MobiDB-lite"/>
    </source>
</evidence>
<dbReference type="GO" id="GO:0004692">
    <property type="term" value="F:cGMP-dependent protein kinase activity"/>
    <property type="evidence" value="ECO:0007669"/>
    <property type="project" value="UniProtKB-EC"/>
</dbReference>
<evidence type="ECO:0000256" key="6">
    <source>
        <dbReference type="ARBA" id="ARBA00022679"/>
    </source>
</evidence>
<dbReference type="Gene3D" id="3.30.200.20">
    <property type="entry name" value="Phosphorylase Kinase, domain 1"/>
    <property type="match status" value="1"/>
</dbReference>
<dbReference type="STRING" id="2880.D7FJ47"/>
<evidence type="ECO:0000256" key="10">
    <source>
        <dbReference type="ARBA" id="ARBA00022840"/>
    </source>
</evidence>
<comment type="similarity">
    <text evidence="2">Belongs to the protein kinase superfamily. AGC Ser/Thr protein kinase family. cGMP subfamily.</text>
</comment>
<dbReference type="CDD" id="cd00038">
    <property type="entry name" value="CAP_ED"/>
    <property type="match status" value="2"/>
</dbReference>
<evidence type="ECO:0000256" key="9">
    <source>
        <dbReference type="ARBA" id="ARBA00022777"/>
    </source>
</evidence>
<dbReference type="InterPro" id="IPR000595">
    <property type="entry name" value="cNMP-bd_dom"/>
</dbReference>
<accession>D7FJ47</accession>
<dbReference type="InterPro" id="IPR011009">
    <property type="entry name" value="Kinase-like_dom_sf"/>
</dbReference>
<evidence type="ECO:0000256" key="1">
    <source>
        <dbReference type="ARBA" id="ARBA00001946"/>
    </source>
</evidence>
<feature type="compositionally biased region" description="Basic and acidic residues" evidence="16">
    <location>
        <begin position="9"/>
        <end position="20"/>
    </location>
</feature>
<dbReference type="eggNOG" id="KOG0614">
    <property type="taxonomic scope" value="Eukaryota"/>
</dbReference>
<dbReference type="PROSITE" id="PS50011">
    <property type="entry name" value="PROTEIN_KINASE_DOM"/>
    <property type="match status" value="1"/>
</dbReference>
<evidence type="ECO:0000259" key="18">
    <source>
        <dbReference type="PROSITE" id="PS50042"/>
    </source>
</evidence>
<dbReference type="GO" id="GO:0004691">
    <property type="term" value="F:cAMP-dependent protein kinase activity"/>
    <property type="evidence" value="ECO:0007669"/>
    <property type="project" value="TreeGrafter"/>
</dbReference>
<keyword evidence="21" id="KW-1185">Reference proteome</keyword>
<dbReference type="InterPro" id="IPR018488">
    <property type="entry name" value="cNMP-bd_CS"/>
</dbReference>
<feature type="compositionally biased region" description="Low complexity" evidence="16">
    <location>
        <begin position="409"/>
        <end position="426"/>
    </location>
</feature>
<evidence type="ECO:0000256" key="11">
    <source>
        <dbReference type="ARBA" id="ARBA00022842"/>
    </source>
</evidence>
<gene>
    <name evidence="20" type="ORF">Esi_0127_0026</name>
</gene>
<dbReference type="EMBL" id="FN647916">
    <property type="protein sequence ID" value="CBJ28957.1"/>
    <property type="molecule type" value="Genomic_DNA"/>
</dbReference>
<evidence type="ECO:0000256" key="14">
    <source>
        <dbReference type="ARBA" id="ARBA00047462"/>
    </source>
</evidence>
<feature type="region of interest" description="Disordered" evidence="16">
    <location>
        <begin position="367"/>
        <end position="389"/>
    </location>
</feature>
<dbReference type="AlphaFoldDB" id="D7FJ47"/>
<keyword evidence="11" id="KW-0460">Magnesium</keyword>
<evidence type="ECO:0000256" key="13">
    <source>
        <dbReference type="ARBA" id="ARBA00047298"/>
    </source>
</evidence>
<dbReference type="eggNOG" id="KOG1113">
    <property type="taxonomic scope" value="Eukaryota"/>
</dbReference>
<comment type="catalytic activity">
    <reaction evidence="14">
        <text>L-seryl-[protein] + ATP = O-phospho-L-seryl-[protein] + ADP + H(+)</text>
        <dbReference type="Rhea" id="RHEA:17989"/>
        <dbReference type="Rhea" id="RHEA-COMP:9863"/>
        <dbReference type="Rhea" id="RHEA-COMP:11604"/>
        <dbReference type="ChEBI" id="CHEBI:15378"/>
        <dbReference type="ChEBI" id="CHEBI:29999"/>
        <dbReference type="ChEBI" id="CHEBI:30616"/>
        <dbReference type="ChEBI" id="CHEBI:83421"/>
        <dbReference type="ChEBI" id="CHEBI:456216"/>
        <dbReference type="EC" id="2.7.11.12"/>
    </reaction>
</comment>
<evidence type="ECO:0000256" key="7">
    <source>
        <dbReference type="ARBA" id="ARBA00022723"/>
    </source>
</evidence>
<dbReference type="InterPro" id="IPR018490">
    <property type="entry name" value="cNMP-bd_dom_sf"/>
</dbReference>
<evidence type="ECO:0000313" key="21">
    <source>
        <dbReference type="Proteomes" id="UP000002630"/>
    </source>
</evidence>
<keyword evidence="5" id="KW-0723">Serine/threonine-protein kinase</keyword>
<evidence type="ECO:0000256" key="4">
    <source>
        <dbReference type="ARBA" id="ARBA00022490"/>
    </source>
</evidence>
<feature type="domain" description="Cyclic nucleotide-binding" evidence="18">
    <location>
        <begin position="212"/>
        <end position="297"/>
    </location>
</feature>
<dbReference type="InterPro" id="IPR000961">
    <property type="entry name" value="AGC-kinase_C"/>
</dbReference>
<name>D7FJ47_ECTSI</name>
<feature type="domain" description="AGC-kinase C-terminal" evidence="19">
    <location>
        <begin position="814"/>
        <end position="860"/>
    </location>
</feature>
<dbReference type="PROSITE" id="PS00889">
    <property type="entry name" value="CNMP_BINDING_2"/>
    <property type="match status" value="1"/>
</dbReference>
<keyword evidence="4" id="KW-0963">Cytoplasm</keyword>
<proteinExistence type="inferred from homology"/>
<keyword evidence="6" id="KW-0808">Transferase</keyword>
<evidence type="ECO:0000313" key="20">
    <source>
        <dbReference type="EMBL" id="CBJ28957.1"/>
    </source>
</evidence>
<evidence type="ECO:0000256" key="8">
    <source>
        <dbReference type="ARBA" id="ARBA00022741"/>
    </source>
</evidence>
<dbReference type="EC" id="2.7.11.12" evidence="3"/>
<dbReference type="GO" id="GO:0005524">
    <property type="term" value="F:ATP binding"/>
    <property type="evidence" value="ECO:0007669"/>
    <property type="project" value="UniProtKB-UniRule"/>
</dbReference>
<keyword evidence="8 15" id="KW-0547">Nucleotide-binding</keyword>
<feature type="binding site" evidence="15">
    <location>
        <position position="599"/>
    </location>
    <ligand>
        <name>ATP</name>
        <dbReference type="ChEBI" id="CHEBI:30616"/>
    </ligand>
</feature>
<dbReference type="OrthoDB" id="189466at2759"/>
<comment type="catalytic activity">
    <reaction evidence="13">
        <text>L-threonyl-[protein] + ATP = O-phospho-L-threonyl-[protein] + ADP + H(+)</text>
        <dbReference type="Rhea" id="RHEA:46608"/>
        <dbReference type="Rhea" id="RHEA-COMP:11060"/>
        <dbReference type="Rhea" id="RHEA-COMP:11605"/>
        <dbReference type="ChEBI" id="CHEBI:15378"/>
        <dbReference type="ChEBI" id="CHEBI:30013"/>
        <dbReference type="ChEBI" id="CHEBI:30616"/>
        <dbReference type="ChEBI" id="CHEBI:61977"/>
        <dbReference type="ChEBI" id="CHEBI:456216"/>
        <dbReference type="EC" id="2.7.11.12"/>
    </reaction>
</comment>